<dbReference type="InterPro" id="IPR016024">
    <property type="entry name" value="ARM-type_fold"/>
</dbReference>
<feature type="repeat" description="Pumilio" evidence="5">
    <location>
        <begin position="261"/>
        <end position="296"/>
    </location>
</feature>
<dbReference type="AlphaFoldDB" id="A0ABD3BAH0"/>
<accession>A0ABD3BAH0</accession>
<dbReference type="PANTHER" id="PTHR12537">
    <property type="entry name" value="RNA BINDING PROTEIN PUMILIO-RELATED"/>
    <property type="match status" value="1"/>
</dbReference>
<evidence type="ECO:0000256" key="2">
    <source>
        <dbReference type="ARBA" id="ARBA00022845"/>
    </source>
</evidence>
<dbReference type="InterPro" id="IPR033133">
    <property type="entry name" value="PUM-HD"/>
</dbReference>
<dbReference type="Proteomes" id="UP001632038">
    <property type="component" value="Unassembled WGS sequence"/>
</dbReference>
<reference evidence="8" key="1">
    <citation type="journal article" date="2024" name="IScience">
        <title>Strigolactones Initiate the Formation of Haustorium-like Structures in Castilleja.</title>
        <authorList>
            <person name="Buerger M."/>
            <person name="Peterson D."/>
            <person name="Chory J."/>
        </authorList>
    </citation>
    <scope>NUCLEOTIDE SEQUENCE [LARGE SCALE GENOMIC DNA]</scope>
</reference>
<keyword evidence="1" id="KW-0677">Repeat</keyword>
<organism evidence="7 8">
    <name type="scientific">Castilleja foliolosa</name>
    <dbReference type="NCBI Taxonomy" id="1961234"/>
    <lineage>
        <taxon>Eukaryota</taxon>
        <taxon>Viridiplantae</taxon>
        <taxon>Streptophyta</taxon>
        <taxon>Embryophyta</taxon>
        <taxon>Tracheophyta</taxon>
        <taxon>Spermatophyta</taxon>
        <taxon>Magnoliopsida</taxon>
        <taxon>eudicotyledons</taxon>
        <taxon>Gunneridae</taxon>
        <taxon>Pentapetalae</taxon>
        <taxon>asterids</taxon>
        <taxon>lamiids</taxon>
        <taxon>Lamiales</taxon>
        <taxon>Orobanchaceae</taxon>
        <taxon>Pedicularideae</taxon>
        <taxon>Castillejinae</taxon>
        <taxon>Castilleja</taxon>
    </lineage>
</organism>
<protein>
    <recommendedName>
        <fullName evidence="6">PUM-HD domain-containing protein</fullName>
    </recommendedName>
</protein>
<dbReference type="PROSITE" id="PS50302">
    <property type="entry name" value="PUM"/>
    <property type="match status" value="5"/>
</dbReference>
<gene>
    <name evidence="7" type="ORF">CASFOL_042338</name>
</gene>
<evidence type="ECO:0000256" key="4">
    <source>
        <dbReference type="ARBA" id="ARBA00058490"/>
    </source>
</evidence>
<evidence type="ECO:0000313" key="7">
    <source>
        <dbReference type="EMBL" id="KAL3614264.1"/>
    </source>
</evidence>
<feature type="domain" description="PUM-HD" evidence="6">
    <location>
        <begin position="201"/>
        <end position="542"/>
    </location>
</feature>
<dbReference type="FunFam" id="1.25.10.10:FF:000237">
    <property type="entry name" value="Pumilio homolog 9"/>
    <property type="match status" value="1"/>
</dbReference>
<keyword evidence="3" id="KW-0694">RNA-binding</keyword>
<dbReference type="PANTHER" id="PTHR12537:SF129">
    <property type="entry name" value="PUMILIO HOMOLOG 15-LIKE"/>
    <property type="match status" value="1"/>
</dbReference>
<name>A0ABD3BAH0_9LAMI</name>
<dbReference type="SMART" id="SM00025">
    <property type="entry name" value="Pumilio"/>
    <property type="match status" value="8"/>
</dbReference>
<dbReference type="Pfam" id="PF00806">
    <property type="entry name" value="PUF"/>
    <property type="match status" value="7"/>
</dbReference>
<proteinExistence type="predicted"/>
<comment type="function">
    <text evidence="4">Sequence-specific RNA-binding protein that regulates translation and mRNA stability by binding the 3'-UTR of target mRNAs.</text>
</comment>
<dbReference type="InterPro" id="IPR001313">
    <property type="entry name" value="Pumilio_RNA-bd_rpt"/>
</dbReference>
<evidence type="ECO:0000256" key="1">
    <source>
        <dbReference type="ARBA" id="ARBA00022737"/>
    </source>
</evidence>
<feature type="repeat" description="Pumilio" evidence="5">
    <location>
        <begin position="297"/>
        <end position="336"/>
    </location>
</feature>
<dbReference type="PROSITE" id="PS50303">
    <property type="entry name" value="PUM_HD"/>
    <property type="match status" value="1"/>
</dbReference>
<feature type="repeat" description="Pumilio" evidence="5">
    <location>
        <begin position="479"/>
        <end position="520"/>
    </location>
</feature>
<evidence type="ECO:0000256" key="5">
    <source>
        <dbReference type="PROSITE-ProRule" id="PRU00317"/>
    </source>
</evidence>
<feature type="repeat" description="Pumilio" evidence="5">
    <location>
        <begin position="406"/>
        <end position="442"/>
    </location>
</feature>
<sequence length="545" mass="61337">MDSNGRDRYFNCLPEYLLSPSPEYPPMAADNAHINGGYFQAPPTNGYLASPNHRLNNNSGYMNCLPDYLLSPSPEYPPMAADNRLINGGYFLSGNNQPPTNGYLGNNNSGLSPYDYDYLESGFKRLGLSSPNHPYQNSNSLALKLLYMDQLNNRMNGVNLNSNLNRNRPNPYDYRSEYEIGNFNPYYPKAINRRGSIKGLGSSQASSSSSSSSSLKHQIFSSLSELRGKIALAAKDQMGCRFLLKKLEEEDINDINLIFSELKDNICDLMVNQFGNYIVQKLFSLCDGEQRNQLLCLLINDERGFEDICTNSHGTRAVQKLLEHLTTPEQRTHVVQVLRRIALALINNINGQHVIVHYLKYFTSEEKKHILNIVVDNCQVIARDKSGCCVLQQCLSDGEMRDRLLPLVTSDAHRLSEDPYGNYVVQFILGLKIDHVTKAIMGRLSGNFVWLSMNKYASNVVEKILKQSEGDEALIIVKELITGDKFLRVLQDPYGNYVAQSALTASRGPVQRAMCSLVFDNYPYLHSHPHGKRVLARAKGLKLRL</sequence>
<dbReference type="InterPro" id="IPR011989">
    <property type="entry name" value="ARM-like"/>
</dbReference>
<keyword evidence="8" id="KW-1185">Reference proteome</keyword>
<dbReference type="GO" id="GO:0003723">
    <property type="term" value="F:RNA binding"/>
    <property type="evidence" value="ECO:0007669"/>
    <property type="project" value="UniProtKB-KW"/>
</dbReference>
<evidence type="ECO:0000256" key="3">
    <source>
        <dbReference type="ARBA" id="ARBA00022884"/>
    </source>
</evidence>
<evidence type="ECO:0000259" key="6">
    <source>
        <dbReference type="PROSITE" id="PS50303"/>
    </source>
</evidence>
<keyword evidence="2" id="KW-0810">Translation regulation</keyword>
<dbReference type="SUPFAM" id="SSF48371">
    <property type="entry name" value="ARM repeat"/>
    <property type="match status" value="1"/>
</dbReference>
<dbReference type="EMBL" id="JAVIJP010000107">
    <property type="protein sequence ID" value="KAL3614264.1"/>
    <property type="molecule type" value="Genomic_DNA"/>
</dbReference>
<comment type="caution">
    <text evidence="7">The sequence shown here is derived from an EMBL/GenBank/DDBJ whole genome shotgun (WGS) entry which is preliminary data.</text>
</comment>
<feature type="repeat" description="Pumilio" evidence="5">
    <location>
        <begin position="443"/>
        <end position="478"/>
    </location>
</feature>
<dbReference type="Gene3D" id="1.25.10.10">
    <property type="entry name" value="Leucine-rich Repeat Variant"/>
    <property type="match status" value="1"/>
</dbReference>
<dbReference type="GO" id="GO:0006417">
    <property type="term" value="P:regulation of translation"/>
    <property type="evidence" value="ECO:0007669"/>
    <property type="project" value="UniProtKB-KW"/>
</dbReference>
<evidence type="ECO:0000313" key="8">
    <source>
        <dbReference type="Proteomes" id="UP001632038"/>
    </source>
</evidence>